<protein>
    <submittedName>
        <fullName evidence="2">Uncharacterized protein</fullName>
    </submittedName>
</protein>
<sequence>MCYSNGCFGLLEISWYPQIAYSNICSNQLRNCNSDKIEALTPRRSISPSKWVNGKPQKPALRSFTPED</sequence>
<dbReference type="AlphaFoldDB" id="A0A7N2R5S2"/>
<dbReference type="Proteomes" id="UP000594261">
    <property type="component" value="Chromosome 5"/>
</dbReference>
<dbReference type="EMBL" id="LRBV02000005">
    <property type="status" value="NOT_ANNOTATED_CDS"/>
    <property type="molecule type" value="Genomic_DNA"/>
</dbReference>
<evidence type="ECO:0000313" key="3">
    <source>
        <dbReference type="Proteomes" id="UP000594261"/>
    </source>
</evidence>
<name>A0A7N2R5S2_QUELO</name>
<dbReference type="Gramene" id="QL05p083294:mrna">
    <property type="protein sequence ID" value="QL05p083294:mrna"/>
    <property type="gene ID" value="QL05p083294"/>
</dbReference>
<reference evidence="2 3" key="1">
    <citation type="journal article" date="2016" name="G3 (Bethesda)">
        <title>First Draft Assembly and Annotation of the Genome of a California Endemic Oak Quercus lobata Nee (Fagaceae).</title>
        <authorList>
            <person name="Sork V.L."/>
            <person name="Fitz-Gibbon S.T."/>
            <person name="Puiu D."/>
            <person name="Crepeau M."/>
            <person name="Gugger P.F."/>
            <person name="Sherman R."/>
            <person name="Stevens K."/>
            <person name="Langley C.H."/>
            <person name="Pellegrini M."/>
            <person name="Salzberg S.L."/>
        </authorList>
    </citation>
    <scope>NUCLEOTIDE SEQUENCE [LARGE SCALE GENOMIC DNA]</scope>
    <source>
        <strain evidence="2 3">cv. SW786</strain>
    </source>
</reference>
<accession>A0A7N2R5S2</accession>
<feature type="region of interest" description="Disordered" evidence="1">
    <location>
        <begin position="48"/>
        <end position="68"/>
    </location>
</feature>
<reference evidence="2" key="2">
    <citation type="submission" date="2021-01" db="UniProtKB">
        <authorList>
            <consortium name="EnsemblPlants"/>
        </authorList>
    </citation>
    <scope>IDENTIFICATION</scope>
</reference>
<evidence type="ECO:0000256" key="1">
    <source>
        <dbReference type="SAM" id="MobiDB-lite"/>
    </source>
</evidence>
<keyword evidence="3" id="KW-1185">Reference proteome</keyword>
<dbReference type="EnsemblPlants" id="QL05p083294:mrna">
    <property type="protein sequence ID" value="QL05p083294:mrna"/>
    <property type="gene ID" value="QL05p083294"/>
</dbReference>
<proteinExistence type="predicted"/>
<dbReference type="InParanoid" id="A0A7N2R5S2"/>
<evidence type="ECO:0000313" key="2">
    <source>
        <dbReference type="EnsemblPlants" id="QL05p083294:mrna"/>
    </source>
</evidence>
<organism evidence="2 3">
    <name type="scientific">Quercus lobata</name>
    <name type="common">Valley oak</name>
    <dbReference type="NCBI Taxonomy" id="97700"/>
    <lineage>
        <taxon>Eukaryota</taxon>
        <taxon>Viridiplantae</taxon>
        <taxon>Streptophyta</taxon>
        <taxon>Embryophyta</taxon>
        <taxon>Tracheophyta</taxon>
        <taxon>Spermatophyta</taxon>
        <taxon>Magnoliopsida</taxon>
        <taxon>eudicotyledons</taxon>
        <taxon>Gunneridae</taxon>
        <taxon>Pentapetalae</taxon>
        <taxon>rosids</taxon>
        <taxon>fabids</taxon>
        <taxon>Fagales</taxon>
        <taxon>Fagaceae</taxon>
        <taxon>Quercus</taxon>
    </lineage>
</organism>